<keyword evidence="4 6" id="KW-0131">Cell cycle</keyword>
<dbReference type="InterPro" id="IPR036145">
    <property type="entry name" value="MinC_C_sf"/>
</dbReference>
<dbReference type="InterPro" id="IPR016098">
    <property type="entry name" value="CAP/MinC_C"/>
</dbReference>
<dbReference type="InterPro" id="IPR007874">
    <property type="entry name" value="MinC_N"/>
</dbReference>
<dbReference type="EMBL" id="LUUH01000013">
    <property type="protein sequence ID" value="OAI08902.1"/>
    <property type="molecule type" value="Genomic_DNA"/>
</dbReference>
<dbReference type="InterPro" id="IPR013033">
    <property type="entry name" value="MinC"/>
</dbReference>
<evidence type="ECO:0000256" key="3">
    <source>
        <dbReference type="ARBA" id="ARBA00023210"/>
    </source>
</evidence>
<evidence type="ECO:0000256" key="4">
    <source>
        <dbReference type="ARBA" id="ARBA00023306"/>
    </source>
</evidence>
<protein>
    <recommendedName>
        <fullName evidence="6">Probable septum site-determining protein MinC</fullName>
    </recommendedName>
</protein>
<dbReference type="InterPro" id="IPR005526">
    <property type="entry name" value="Septum_form_inhib_MinC_C"/>
</dbReference>
<feature type="region of interest" description="Disordered" evidence="7">
    <location>
        <begin position="122"/>
        <end position="144"/>
    </location>
</feature>
<sequence>MSTGAPTSQKTALEFKSTSLTVPVLLLASNDISLIDQQLKEKVVQAPEFFKNSPLLIDLQKLNAQNLPIDFTEIVAIVRQHGFMPIGLRGGNEQQNGDALAMNLPQHSLHGSNVPLVNKAPAKTLPTPAPEEQKQTSQSIENKLVTQPIRSGQRVYAKGDLIVTATVSAGAEIMAEGNIHIYGSLRGRALAGVLGNVNSRIFCSDLQAELISIAGIYQLSDDLSKYPAHKPVQISLDNQTLIIKDI</sequence>
<evidence type="ECO:0000256" key="5">
    <source>
        <dbReference type="ARBA" id="ARBA00025606"/>
    </source>
</evidence>
<feature type="domain" description="Septum formation inhibitor MinC N-terminal" evidence="9">
    <location>
        <begin position="13"/>
        <end position="85"/>
    </location>
</feature>
<feature type="compositionally biased region" description="Polar residues" evidence="7">
    <location>
        <begin position="135"/>
        <end position="144"/>
    </location>
</feature>
<dbReference type="GO" id="GO:0000917">
    <property type="term" value="P:division septum assembly"/>
    <property type="evidence" value="ECO:0007669"/>
    <property type="project" value="UniProtKB-KW"/>
</dbReference>
<accession>A0A177MTJ0</accession>
<proteinExistence type="inferred from homology"/>
<dbReference type="Pfam" id="PF05209">
    <property type="entry name" value="MinC_N"/>
    <property type="match status" value="1"/>
</dbReference>
<dbReference type="SUPFAM" id="SSF63848">
    <property type="entry name" value="Cell-division inhibitor MinC, C-terminal domain"/>
    <property type="match status" value="1"/>
</dbReference>
<evidence type="ECO:0000313" key="10">
    <source>
        <dbReference type="EMBL" id="OAI08902.1"/>
    </source>
</evidence>
<comment type="similarity">
    <text evidence="1 6">Belongs to the MinC family.</text>
</comment>
<dbReference type="GO" id="GO:1901891">
    <property type="term" value="P:regulation of cell septum assembly"/>
    <property type="evidence" value="ECO:0007669"/>
    <property type="project" value="InterPro"/>
</dbReference>
<organism evidence="10 11">
    <name type="scientific">Methylomonas methanica</name>
    <dbReference type="NCBI Taxonomy" id="421"/>
    <lineage>
        <taxon>Bacteria</taxon>
        <taxon>Pseudomonadati</taxon>
        <taxon>Pseudomonadota</taxon>
        <taxon>Gammaproteobacteria</taxon>
        <taxon>Methylococcales</taxon>
        <taxon>Methylococcaceae</taxon>
        <taxon>Methylomonas</taxon>
    </lineage>
</organism>
<evidence type="ECO:0000256" key="7">
    <source>
        <dbReference type="SAM" id="MobiDB-lite"/>
    </source>
</evidence>
<evidence type="ECO:0000256" key="2">
    <source>
        <dbReference type="ARBA" id="ARBA00022618"/>
    </source>
</evidence>
<keyword evidence="2 6" id="KW-0132">Cell division</keyword>
<dbReference type="Gene3D" id="2.160.20.70">
    <property type="match status" value="1"/>
</dbReference>
<feature type="domain" description="Septum formation inhibitor MinC C-terminal" evidence="8">
    <location>
        <begin position="145"/>
        <end position="243"/>
    </location>
</feature>
<keyword evidence="3 6" id="KW-0717">Septation</keyword>
<comment type="subunit">
    <text evidence="6">Interacts with MinD and FtsZ.</text>
</comment>
<dbReference type="HAMAP" id="MF_00267">
    <property type="entry name" value="MinC"/>
    <property type="match status" value="1"/>
</dbReference>
<evidence type="ECO:0000259" key="9">
    <source>
        <dbReference type="Pfam" id="PF05209"/>
    </source>
</evidence>
<reference evidence="10 11" key="1">
    <citation type="submission" date="2016-03" db="EMBL/GenBank/DDBJ databases">
        <authorList>
            <person name="Ploux O."/>
        </authorList>
    </citation>
    <scope>NUCLEOTIDE SEQUENCE [LARGE SCALE GENOMIC DNA]</scope>
    <source>
        <strain evidence="10 11">R-45371</strain>
    </source>
</reference>
<dbReference type="GO" id="GO:0000902">
    <property type="term" value="P:cell morphogenesis"/>
    <property type="evidence" value="ECO:0007669"/>
    <property type="project" value="InterPro"/>
</dbReference>
<evidence type="ECO:0000313" key="11">
    <source>
        <dbReference type="Proteomes" id="UP000077763"/>
    </source>
</evidence>
<dbReference type="GO" id="GO:0051302">
    <property type="term" value="P:regulation of cell division"/>
    <property type="evidence" value="ECO:0007669"/>
    <property type="project" value="InterPro"/>
</dbReference>
<dbReference type="Gene3D" id="3.30.70.260">
    <property type="match status" value="1"/>
</dbReference>
<evidence type="ECO:0000256" key="1">
    <source>
        <dbReference type="ARBA" id="ARBA00006291"/>
    </source>
</evidence>
<evidence type="ECO:0000256" key="6">
    <source>
        <dbReference type="HAMAP-Rule" id="MF_00267"/>
    </source>
</evidence>
<dbReference type="Proteomes" id="UP000077763">
    <property type="component" value="Unassembled WGS sequence"/>
</dbReference>
<gene>
    <name evidence="6" type="primary">minC</name>
    <name evidence="10" type="ORF">A1353_04835</name>
</gene>
<dbReference type="PANTHER" id="PTHR34108">
    <property type="entry name" value="SEPTUM SITE-DETERMINING PROTEIN MINC"/>
    <property type="match status" value="1"/>
</dbReference>
<dbReference type="PANTHER" id="PTHR34108:SF1">
    <property type="entry name" value="SEPTUM SITE-DETERMINING PROTEIN MINC"/>
    <property type="match status" value="1"/>
</dbReference>
<dbReference type="NCBIfam" id="TIGR01222">
    <property type="entry name" value="minC"/>
    <property type="match status" value="1"/>
</dbReference>
<dbReference type="RefSeq" id="WP_064035445.1">
    <property type="nucleotide sequence ID" value="NZ_LUUH01000013.1"/>
</dbReference>
<name>A0A177MTJ0_METMH</name>
<evidence type="ECO:0000259" key="8">
    <source>
        <dbReference type="Pfam" id="PF03775"/>
    </source>
</evidence>
<dbReference type="AlphaFoldDB" id="A0A177MTJ0"/>
<dbReference type="Pfam" id="PF03775">
    <property type="entry name" value="MinC_C"/>
    <property type="match status" value="1"/>
</dbReference>
<comment type="caution">
    <text evidence="10">The sequence shown here is derived from an EMBL/GenBank/DDBJ whole genome shotgun (WGS) entry which is preliminary data.</text>
</comment>
<comment type="function">
    <text evidence="5 6">Cell division inhibitor that blocks the formation of polar Z ring septums. Rapidly oscillates between the poles of the cell to destabilize FtsZ filaments that have formed before they mature into polar Z rings. Prevents FtsZ polymerization.</text>
</comment>